<proteinExistence type="predicted"/>
<gene>
    <name evidence="1" type="ORF">HLH48_06250</name>
</gene>
<dbReference type="EMBL" id="JABEQJ010000006">
    <property type="protein sequence ID" value="MBB2159777.1"/>
    <property type="molecule type" value="Genomic_DNA"/>
</dbReference>
<comment type="caution">
    <text evidence="1">The sequence shown here is derived from an EMBL/GenBank/DDBJ whole genome shotgun (WGS) entry which is preliminary data.</text>
</comment>
<reference evidence="1 2" key="1">
    <citation type="submission" date="2020-04" db="EMBL/GenBank/DDBJ databases">
        <title>Description of novel Gluconacetobacter.</title>
        <authorList>
            <person name="Sombolestani A."/>
        </authorList>
    </citation>
    <scope>NUCLEOTIDE SEQUENCE [LARGE SCALE GENOMIC DNA]</scope>
    <source>
        <strain evidence="1 2">LMG 19747</strain>
    </source>
</reference>
<evidence type="ECO:0000313" key="2">
    <source>
        <dbReference type="Proteomes" id="UP000589085"/>
    </source>
</evidence>
<protein>
    <submittedName>
        <fullName evidence="1">Uncharacterized protein</fullName>
    </submittedName>
</protein>
<dbReference type="RefSeq" id="WP_182996642.1">
    <property type="nucleotide sequence ID" value="NZ_JABEQJ010000006.1"/>
</dbReference>
<evidence type="ECO:0000313" key="1">
    <source>
        <dbReference type="EMBL" id="MBB2159777.1"/>
    </source>
</evidence>
<name>A0A7W4NL72_9PROT</name>
<dbReference type="Proteomes" id="UP000589085">
    <property type="component" value="Unassembled WGS sequence"/>
</dbReference>
<organism evidence="1 2">
    <name type="scientific">Gluconacetobacter sacchari</name>
    <dbReference type="NCBI Taxonomy" id="92759"/>
    <lineage>
        <taxon>Bacteria</taxon>
        <taxon>Pseudomonadati</taxon>
        <taxon>Pseudomonadota</taxon>
        <taxon>Alphaproteobacteria</taxon>
        <taxon>Acetobacterales</taxon>
        <taxon>Acetobacteraceae</taxon>
        <taxon>Gluconacetobacter</taxon>
    </lineage>
</organism>
<accession>A0A7W4NL72</accession>
<dbReference type="AlphaFoldDB" id="A0A7W4NL72"/>
<sequence length="163" mass="18538">MRIFLITVFPYRIEIRRAGNAKRKKLVAVEIQQGKAEDGFVAGGEANSDTVMPGQPADEFLRQVPDSLRALESLRRRQIKVRPQRPRINGHADTGKSQPSRYEDRHAHTQHTVAAYFDNVEPPIGRRVHPPFLVERIGMRRNAIGRMGRKRYAGIQGGSFIEE</sequence>